<dbReference type="GO" id="GO:0016877">
    <property type="term" value="F:ligase activity, forming carbon-sulfur bonds"/>
    <property type="evidence" value="ECO:0007669"/>
    <property type="project" value="UniProtKB-ARBA"/>
</dbReference>
<organism evidence="6">
    <name type="scientific">Desulfobacca acetoxidans</name>
    <dbReference type="NCBI Taxonomy" id="60893"/>
    <lineage>
        <taxon>Bacteria</taxon>
        <taxon>Pseudomonadati</taxon>
        <taxon>Thermodesulfobacteriota</taxon>
        <taxon>Desulfobaccia</taxon>
        <taxon>Desulfobaccales</taxon>
        <taxon>Desulfobaccaceae</taxon>
        <taxon>Desulfobacca</taxon>
    </lineage>
</organism>
<dbReference type="FunFam" id="3.30.300.30:FF:000008">
    <property type="entry name" value="2,3-dihydroxybenzoate-AMP ligase"/>
    <property type="match status" value="1"/>
</dbReference>
<feature type="transmembrane region" description="Helical" evidence="3">
    <location>
        <begin position="87"/>
        <end position="106"/>
    </location>
</feature>
<evidence type="ECO:0000256" key="1">
    <source>
        <dbReference type="ARBA" id="ARBA00006432"/>
    </source>
</evidence>
<evidence type="ECO:0000313" key="6">
    <source>
        <dbReference type="EMBL" id="HGB13695.1"/>
    </source>
</evidence>
<evidence type="ECO:0000259" key="5">
    <source>
        <dbReference type="Pfam" id="PF13193"/>
    </source>
</evidence>
<keyword evidence="3" id="KW-1133">Transmembrane helix</keyword>
<reference evidence="6" key="1">
    <citation type="journal article" date="2020" name="mSystems">
        <title>Genome- and Community-Level Interaction Insights into Carbon Utilization and Element Cycling Functions of Hydrothermarchaeota in Hydrothermal Sediment.</title>
        <authorList>
            <person name="Zhou Z."/>
            <person name="Liu Y."/>
            <person name="Xu W."/>
            <person name="Pan J."/>
            <person name="Luo Z.H."/>
            <person name="Li M."/>
        </authorList>
    </citation>
    <scope>NUCLEOTIDE SEQUENCE [LARGE SCALE GENOMIC DNA]</scope>
    <source>
        <strain evidence="6">SpSt-776</strain>
    </source>
</reference>
<dbReference type="Gene3D" id="3.30.300.30">
    <property type="match status" value="1"/>
</dbReference>
<dbReference type="PROSITE" id="PS00455">
    <property type="entry name" value="AMP_BINDING"/>
    <property type="match status" value="1"/>
</dbReference>
<dbReference type="SUPFAM" id="SSF56801">
    <property type="entry name" value="Acetyl-CoA synthetase-like"/>
    <property type="match status" value="1"/>
</dbReference>
<proteinExistence type="inferred from homology"/>
<dbReference type="PANTHER" id="PTHR43767:SF9">
    <property type="entry name" value="LONG-CHAIN-FATTY-ACID--COA LIGASE"/>
    <property type="match status" value="1"/>
</dbReference>
<keyword evidence="3" id="KW-0812">Transmembrane</keyword>
<dbReference type="Gene3D" id="3.40.50.12780">
    <property type="entry name" value="N-terminal domain of ligase-like"/>
    <property type="match status" value="1"/>
</dbReference>
<dbReference type="InterPro" id="IPR020845">
    <property type="entry name" value="AMP-binding_CS"/>
</dbReference>
<dbReference type="InterPro" id="IPR042099">
    <property type="entry name" value="ANL_N_sf"/>
</dbReference>
<comment type="caution">
    <text evidence="6">The sequence shown here is derived from an EMBL/GenBank/DDBJ whole genome shotgun (WGS) entry which is preliminary data.</text>
</comment>
<dbReference type="EMBL" id="DTHB01000007">
    <property type="protein sequence ID" value="HGB13695.1"/>
    <property type="molecule type" value="Genomic_DNA"/>
</dbReference>
<evidence type="ECO:0000259" key="4">
    <source>
        <dbReference type="Pfam" id="PF00501"/>
    </source>
</evidence>
<feature type="transmembrane region" description="Helical" evidence="3">
    <location>
        <begin position="248"/>
        <end position="268"/>
    </location>
</feature>
<dbReference type="InterPro" id="IPR000873">
    <property type="entry name" value="AMP-dep_synth/lig_dom"/>
</dbReference>
<sequence length="560" mass="63096">MSFPWVRHYDPGVPLEVDLPDISVPWLLRQAASRAMETPGLIFFGRRLTYGSLMEQAARVAQALRNLGLRYGERLAIMLPNCPQLVLAYYAALHLGAVVVLLSPLLSPKEIREQLLDSEARFFVVLDHLLPKAEEALTEVRLEQIIVARLADYLPWPLSWFYPLKAWWQGLPQGFGERPGRLVWTSLLQAPPLSEAPRPQPQDPAILQYTGGTTGTPKAAILSHHNLMANVAQINAWMRPVRYGQERVVGLLPFFHVFGLTVCLNWSVSQAATVILLPRFEIQEFLGVLKKYRPTILPGVPTLFVALINHPELPRIDLSSLWACVSGSAPLPMEVREKFESLSGCRILEGYGLTEASPVTHFNPLEGKRPPGSIGLPFPSTRAKVVDEETGKRELPPGEVGELIIQGPQVMQGYWRRPAETALVLRDGWLFTGDLAKMDDEGFFYIIDRKKDMIISAGFKIFPREVEEVLYQHPQVKEAVVYGVTDDYRGEVVKAVIVPREGVNLTEDEIREYCRPRLAAYKLPKFIEFRRELPKSLVGKVLRRALREEGQEMVRPAPSP</sequence>
<keyword evidence="3" id="KW-0472">Membrane</keyword>
<dbReference type="Pfam" id="PF13193">
    <property type="entry name" value="AMP-binding_C"/>
    <property type="match status" value="1"/>
</dbReference>
<dbReference type="InterPro" id="IPR045851">
    <property type="entry name" value="AMP-bd_C_sf"/>
</dbReference>
<gene>
    <name evidence="6" type="ORF">ENV62_00410</name>
</gene>
<feature type="domain" description="AMP-binding enzyme C-terminal" evidence="5">
    <location>
        <begin position="465"/>
        <end position="540"/>
    </location>
</feature>
<dbReference type="InterPro" id="IPR050237">
    <property type="entry name" value="ATP-dep_AMP-bd_enzyme"/>
</dbReference>
<dbReference type="Pfam" id="PF00501">
    <property type="entry name" value="AMP-binding"/>
    <property type="match status" value="1"/>
</dbReference>
<dbReference type="CDD" id="cd05936">
    <property type="entry name" value="FC-FACS_FadD_like"/>
    <property type="match status" value="1"/>
</dbReference>
<name>A0A7C3WQ76_9BACT</name>
<dbReference type="AlphaFoldDB" id="A0A7C3WQ76"/>
<comment type="similarity">
    <text evidence="1">Belongs to the ATP-dependent AMP-binding enzyme family.</text>
</comment>
<keyword evidence="2 6" id="KW-0436">Ligase</keyword>
<evidence type="ECO:0000256" key="3">
    <source>
        <dbReference type="SAM" id="Phobius"/>
    </source>
</evidence>
<dbReference type="PANTHER" id="PTHR43767">
    <property type="entry name" value="LONG-CHAIN-FATTY-ACID--COA LIGASE"/>
    <property type="match status" value="1"/>
</dbReference>
<dbReference type="InterPro" id="IPR025110">
    <property type="entry name" value="AMP-bd_C"/>
</dbReference>
<feature type="domain" description="AMP-dependent synthetase/ligase" evidence="4">
    <location>
        <begin position="29"/>
        <end position="415"/>
    </location>
</feature>
<accession>A0A7C3WQ76</accession>
<evidence type="ECO:0000256" key="2">
    <source>
        <dbReference type="ARBA" id="ARBA00022598"/>
    </source>
</evidence>
<protein>
    <submittedName>
        <fullName evidence="6">Long-chain fatty acid--CoA ligase</fullName>
    </submittedName>
</protein>